<dbReference type="InterPro" id="IPR021520">
    <property type="entry name" value="Stealth_CR2"/>
</dbReference>
<organism evidence="6 7">
    <name type="scientific">Algibacter marinivivus</name>
    <dbReference type="NCBI Taxonomy" id="2100723"/>
    <lineage>
        <taxon>Bacteria</taxon>
        <taxon>Pseudomonadati</taxon>
        <taxon>Bacteroidota</taxon>
        <taxon>Flavobacteriia</taxon>
        <taxon>Flavobacteriales</taxon>
        <taxon>Flavobacteriaceae</taxon>
        <taxon>Algibacter</taxon>
    </lineage>
</organism>
<dbReference type="GO" id="GO:0016772">
    <property type="term" value="F:transferase activity, transferring phosphorus-containing groups"/>
    <property type="evidence" value="ECO:0007669"/>
    <property type="project" value="InterPro"/>
</dbReference>
<feature type="domain" description="Stealth protein CR2 conserved region 2" evidence="4">
    <location>
        <begin position="47"/>
        <end position="154"/>
    </location>
</feature>
<dbReference type="PANTHER" id="PTHR24045:SF0">
    <property type="entry name" value="N-ACETYLGLUCOSAMINE-1-PHOSPHOTRANSFERASE SUBUNITS ALPHA_BETA"/>
    <property type="match status" value="1"/>
</dbReference>
<comment type="similarity">
    <text evidence="1">Belongs to the stealth family.</text>
</comment>
<evidence type="ECO:0000313" key="6">
    <source>
        <dbReference type="EMBL" id="PWH83009.1"/>
    </source>
</evidence>
<name>A0A2U2X5E6_9FLAO</name>
<sequence>MTKLPEIEHPIDAVILWVDGDDENHKKKISPYIKGTQKSKSKKFRTRFDQVNEIKYTVDSIIKFASYIRNIYIITDEQTPNFLKQEETQENYKNVSIVDHKDVFKGFENYLPTFNCRPIETCLYRIPDLAEHFIYLNDDFFIINETRSDDFFQNGFPVLRGKWLKFDENIFYKKFKKAKKGHKAIQQNAAKIVGFNKYYNFKHTPHPLRKSTFETFFKANKDIFIENVKHKFRNENQFTPQGLANHLEIKNGTCILKEDLQLMYFRSYKKPLLWYKLKLNNKGKSKLFLGMQSLDLCPPVILEYLLTWLGKRTQL</sequence>
<dbReference type="GO" id="GO:0000271">
    <property type="term" value="P:polysaccharide biosynthetic process"/>
    <property type="evidence" value="ECO:0007669"/>
    <property type="project" value="UniProtKB-KW"/>
</dbReference>
<dbReference type="Proteomes" id="UP000245375">
    <property type="component" value="Unassembled WGS sequence"/>
</dbReference>
<dbReference type="RefSeq" id="WP_109351033.1">
    <property type="nucleotide sequence ID" value="NZ_QFRI01000001.1"/>
</dbReference>
<dbReference type="Pfam" id="PF11380">
    <property type="entry name" value="Stealth_CR2"/>
    <property type="match status" value="1"/>
</dbReference>
<feature type="domain" description="Stealth protein CR1 conserved region 1" evidence="5">
    <location>
        <begin position="10"/>
        <end position="34"/>
    </location>
</feature>
<proteinExistence type="inferred from homology"/>
<evidence type="ECO:0000313" key="7">
    <source>
        <dbReference type="Proteomes" id="UP000245375"/>
    </source>
</evidence>
<keyword evidence="7" id="KW-1185">Reference proteome</keyword>
<evidence type="ECO:0000256" key="2">
    <source>
        <dbReference type="ARBA" id="ARBA00022679"/>
    </source>
</evidence>
<reference evidence="6 7" key="2">
    <citation type="submission" date="2018-05" db="EMBL/GenBank/DDBJ databases">
        <title>Algibacter marinivivus sp. nov., isolated from sample around a algae.</title>
        <authorList>
            <person name="Zhong X."/>
        </authorList>
    </citation>
    <scope>NUCLEOTIDE SEQUENCE [LARGE SCALE GENOMIC DNA]</scope>
    <source>
        <strain evidence="6 7">ZY111</strain>
    </source>
</reference>
<keyword evidence="2" id="KW-0808">Transferase</keyword>
<keyword evidence="3" id="KW-0270">Exopolysaccharide synthesis</keyword>
<evidence type="ECO:0000256" key="3">
    <source>
        <dbReference type="ARBA" id="ARBA00023169"/>
    </source>
</evidence>
<dbReference type="OrthoDB" id="9776077at2"/>
<dbReference type="PANTHER" id="PTHR24045">
    <property type="match status" value="1"/>
</dbReference>
<evidence type="ECO:0000259" key="4">
    <source>
        <dbReference type="Pfam" id="PF11380"/>
    </source>
</evidence>
<accession>A0A2U2X5E6</accession>
<dbReference type="EMBL" id="QFRI01000001">
    <property type="protein sequence ID" value="PWH83009.1"/>
    <property type="molecule type" value="Genomic_DNA"/>
</dbReference>
<reference evidence="7" key="1">
    <citation type="submission" date="2018-05" db="EMBL/GenBank/DDBJ databases">
        <title>Algibacter marinivivus sp. nov., isolated from sample around a algae.</title>
        <authorList>
            <person name="Lu D."/>
        </authorList>
    </citation>
    <scope>NUCLEOTIDE SEQUENCE [LARGE SCALE GENOMIC DNA]</scope>
    <source>
        <strain evidence="7">ZY111</strain>
    </source>
</reference>
<dbReference type="InterPro" id="IPR031358">
    <property type="entry name" value="Stealth_CR1"/>
</dbReference>
<dbReference type="AlphaFoldDB" id="A0A2U2X5E6"/>
<dbReference type="Pfam" id="PF17101">
    <property type="entry name" value="Stealth_CR1"/>
    <property type="match status" value="1"/>
</dbReference>
<comment type="caution">
    <text evidence="6">The sequence shown here is derived from an EMBL/GenBank/DDBJ whole genome shotgun (WGS) entry which is preliminary data.</text>
</comment>
<protein>
    <recommendedName>
        <fullName evidence="8">Stealth protein CR1, conserved region 1</fullName>
    </recommendedName>
</protein>
<dbReference type="InterPro" id="IPR047141">
    <property type="entry name" value="Stealth"/>
</dbReference>
<gene>
    <name evidence="6" type="ORF">DIS18_00175</name>
</gene>
<evidence type="ECO:0008006" key="8">
    <source>
        <dbReference type="Google" id="ProtNLM"/>
    </source>
</evidence>
<evidence type="ECO:0000259" key="5">
    <source>
        <dbReference type="Pfam" id="PF17101"/>
    </source>
</evidence>
<evidence type="ECO:0000256" key="1">
    <source>
        <dbReference type="ARBA" id="ARBA00007583"/>
    </source>
</evidence>